<keyword evidence="5" id="KW-1185">Reference proteome</keyword>
<name>A0A072UCW7_MEDTR</name>
<dbReference type="EMBL" id="CM001221">
    <property type="protein sequence ID" value="KEH27644.1"/>
    <property type="molecule type" value="Genomic_DNA"/>
</dbReference>
<evidence type="ECO:0000256" key="2">
    <source>
        <dbReference type="SAM" id="SignalP"/>
    </source>
</evidence>
<sequence length="122" mass="13473">MPSKFCNQTNTALVVLLFQVAGAHLNIANCCFVEHVTELCTGVRSAYLDPSFVIPSTQSLSEGVTRSFVVINIVLRMLVIYLLFLNPFFTIPPSPTPSLSPKDISSERLQMLSQRDIKRNGG</sequence>
<evidence type="ECO:0000313" key="3">
    <source>
        <dbReference type="EMBL" id="KEH27644.1"/>
    </source>
</evidence>
<keyword evidence="1 3" id="KW-0812">Transmembrane</keyword>
<organism evidence="3 5">
    <name type="scientific">Medicago truncatula</name>
    <name type="common">Barrel medic</name>
    <name type="synonym">Medicago tribuloides</name>
    <dbReference type="NCBI Taxonomy" id="3880"/>
    <lineage>
        <taxon>Eukaryota</taxon>
        <taxon>Viridiplantae</taxon>
        <taxon>Streptophyta</taxon>
        <taxon>Embryophyta</taxon>
        <taxon>Tracheophyta</taxon>
        <taxon>Spermatophyta</taxon>
        <taxon>Magnoliopsida</taxon>
        <taxon>eudicotyledons</taxon>
        <taxon>Gunneridae</taxon>
        <taxon>Pentapetalae</taxon>
        <taxon>rosids</taxon>
        <taxon>fabids</taxon>
        <taxon>Fabales</taxon>
        <taxon>Fabaceae</taxon>
        <taxon>Papilionoideae</taxon>
        <taxon>50 kb inversion clade</taxon>
        <taxon>NPAAA clade</taxon>
        <taxon>Hologalegina</taxon>
        <taxon>IRL clade</taxon>
        <taxon>Trifolieae</taxon>
        <taxon>Medicago</taxon>
    </lineage>
</organism>
<gene>
    <name evidence="3" type="ordered locus">MTR_5g024983</name>
</gene>
<proteinExistence type="predicted"/>
<keyword evidence="1" id="KW-0472">Membrane</keyword>
<feature type="transmembrane region" description="Helical" evidence="1">
    <location>
        <begin position="68"/>
        <end position="89"/>
    </location>
</feature>
<feature type="signal peptide" evidence="2">
    <location>
        <begin position="1"/>
        <end position="23"/>
    </location>
</feature>
<dbReference type="AlphaFoldDB" id="A0A072UCW7"/>
<dbReference type="Proteomes" id="UP000002051">
    <property type="component" value="Chromosome 5"/>
</dbReference>
<protein>
    <submittedName>
        <fullName evidence="3">Transmembrane protein, putative</fullName>
    </submittedName>
</protein>
<dbReference type="HOGENOM" id="CLU_2030176_0_0_1"/>
<evidence type="ECO:0000313" key="4">
    <source>
        <dbReference type="EnsemblPlants" id="KEH27644"/>
    </source>
</evidence>
<reference evidence="3 5" key="2">
    <citation type="journal article" date="2014" name="BMC Genomics">
        <title>An improved genome release (version Mt4.0) for the model legume Medicago truncatula.</title>
        <authorList>
            <person name="Tang H."/>
            <person name="Krishnakumar V."/>
            <person name="Bidwell S."/>
            <person name="Rosen B."/>
            <person name="Chan A."/>
            <person name="Zhou S."/>
            <person name="Gentzbittel L."/>
            <person name="Childs K.L."/>
            <person name="Yandell M."/>
            <person name="Gundlach H."/>
            <person name="Mayer K.F."/>
            <person name="Schwartz D.C."/>
            <person name="Town C.D."/>
        </authorList>
    </citation>
    <scope>GENOME REANNOTATION</scope>
    <source>
        <strain evidence="3">A17</strain>
        <strain evidence="4 5">cv. Jemalong A17</strain>
    </source>
</reference>
<reference evidence="4" key="3">
    <citation type="submission" date="2015-04" db="UniProtKB">
        <authorList>
            <consortium name="EnsemblPlants"/>
        </authorList>
    </citation>
    <scope>IDENTIFICATION</scope>
    <source>
        <strain evidence="4">cv. Jemalong A17</strain>
    </source>
</reference>
<evidence type="ECO:0000313" key="5">
    <source>
        <dbReference type="Proteomes" id="UP000002051"/>
    </source>
</evidence>
<feature type="chain" id="PRO_5014499540" evidence="2">
    <location>
        <begin position="24"/>
        <end position="122"/>
    </location>
</feature>
<dbReference type="EnsemblPlants" id="KEH27644">
    <property type="protein sequence ID" value="KEH27644"/>
    <property type="gene ID" value="MTR_5g024983"/>
</dbReference>
<accession>A0A072UCW7</accession>
<keyword evidence="1" id="KW-1133">Transmembrane helix</keyword>
<evidence type="ECO:0000256" key="1">
    <source>
        <dbReference type="SAM" id="Phobius"/>
    </source>
</evidence>
<keyword evidence="2" id="KW-0732">Signal</keyword>
<reference evidence="3 5" key="1">
    <citation type="journal article" date="2011" name="Nature">
        <title>The Medicago genome provides insight into the evolution of rhizobial symbioses.</title>
        <authorList>
            <person name="Young N.D."/>
            <person name="Debelle F."/>
            <person name="Oldroyd G.E."/>
            <person name="Geurts R."/>
            <person name="Cannon S.B."/>
            <person name="Udvardi M.K."/>
            <person name="Benedito V.A."/>
            <person name="Mayer K.F."/>
            <person name="Gouzy J."/>
            <person name="Schoof H."/>
            <person name="Van de Peer Y."/>
            <person name="Proost S."/>
            <person name="Cook D.R."/>
            <person name="Meyers B.C."/>
            <person name="Spannagl M."/>
            <person name="Cheung F."/>
            <person name="De Mita S."/>
            <person name="Krishnakumar V."/>
            <person name="Gundlach H."/>
            <person name="Zhou S."/>
            <person name="Mudge J."/>
            <person name="Bharti A.K."/>
            <person name="Murray J.D."/>
            <person name="Naoumkina M.A."/>
            <person name="Rosen B."/>
            <person name="Silverstein K.A."/>
            <person name="Tang H."/>
            <person name="Rombauts S."/>
            <person name="Zhao P.X."/>
            <person name="Zhou P."/>
            <person name="Barbe V."/>
            <person name="Bardou P."/>
            <person name="Bechner M."/>
            <person name="Bellec A."/>
            <person name="Berger A."/>
            <person name="Berges H."/>
            <person name="Bidwell S."/>
            <person name="Bisseling T."/>
            <person name="Choisne N."/>
            <person name="Couloux A."/>
            <person name="Denny R."/>
            <person name="Deshpande S."/>
            <person name="Dai X."/>
            <person name="Doyle J.J."/>
            <person name="Dudez A.M."/>
            <person name="Farmer A.D."/>
            <person name="Fouteau S."/>
            <person name="Franken C."/>
            <person name="Gibelin C."/>
            <person name="Gish J."/>
            <person name="Goldstein S."/>
            <person name="Gonzalez A.J."/>
            <person name="Green P.J."/>
            <person name="Hallab A."/>
            <person name="Hartog M."/>
            <person name="Hua A."/>
            <person name="Humphray S.J."/>
            <person name="Jeong D.H."/>
            <person name="Jing Y."/>
            <person name="Jocker A."/>
            <person name="Kenton S.M."/>
            <person name="Kim D.J."/>
            <person name="Klee K."/>
            <person name="Lai H."/>
            <person name="Lang C."/>
            <person name="Lin S."/>
            <person name="Macmil S.L."/>
            <person name="Magdelenat G."/>
            <person name="Matthews L."/>
            <person name="McCorrison J."/>
            <person name="Monaghan E.L."/>
            <person name="Mun J.H."/>
            <person name="Najar F.Z."/>
            <person name="Nicholson C."/>
            <person name="Noirot C."/>
            <person name="O'Bleness M."/>
            <person name="Paule C.R."/>
            <person name="Poulain J."/>
            <person name="Prion F."/>
            <person name="Qin B."/>
            <person name="Qu C."/>
            <person name="Retzel E.F."/>
            <person name="Riddle C."/>
            <person name="Sallet E."/>
            <person name="Samain S."/>
            <person name="Samson N."/>
            <person name="Sanders I."/>
            <person name="Saurat O."/>
            <person name="Scarpelli C."/>
            <person name="Schiex T."/>
            <person name="Segurens B."/>
            <person name="Severin A.J."/>
            <person name="Sherrier D.J."/>
            <person name="Shi R."/>
            <person name="Sims S."/>
            <person name="Singer S.R."/>
            <person name="Sinharoy S."/>
            <person name="Sterck L."/>
            <person name="Viollet A."/>
            <person name="Wang B.B."/>
            <person name="Wang K."/>
            <person name="Wang M."/>
            <person name="Wang X."/>
            <person name="Warfsmann J."/>
            <person name="Weissenbach J."/>
            <person name="White D.D."/>
            <person name="White J.D."/>
            <person name="Wiley G.B."/>
            <person name="Wincker P."/>
            <person name="Xing Y."/>
            <person name="Yang L."/>
            <person name="Yao Z."/>
            <person name="Ying F."/>
            <person name="Zhai J."/>
            <person name="Zhou L."/>
            <person name="Zuber A."/>
            <person name="Denarie J."/>
            <person name="Dixon R.A."/>
            <person name="May G.D."/>
            <person name="Schwartz D.C."/>
            <person name="Rogers J."/>
            <person name="Quetier F."/>
            <person name="Town C.D."/>
            <person name="Roe B.A."/>
        </authorList>
    </citation>
    <scope>NUCLEOTIDE SEQUENCE [LARGE SCALE GENOMIC DNA]</scope>
    <source>
        <strain evidence="3">A17</strain>
        <strain evidence="4 5">cv. Jemalong A17</strain>
    </source>
</reference>